<comment type="caution">
    <text evidence="3">The sequence shown here is derived from an EMBL/GenBank/DDBJ whole genome shotgun (WGS) entry which is preliminary data.</text>
</comment>
<dbReference type="Proteomes" id="UP000275461">
    <property type="component" value="Unassembled WGS sequence"/>
</dbReference>
<gene>
    <name evidence="3" type="ORF">DFR31_0323</name>
</gene>
<dbReference type="InterPro" id="IPR026881">
    <property type="entry name" value="WYL_dom"/>
</dbReference>
<dbReference type="InterPro" id="IPR057727">
    <property type="entry name" value="WCX_dom"/>
</dbReference>
<name>A0A498C5Z3_9GAMM</name>
<dbReference type="RefSeq" id="WP_121440918.1">
    <property type="nucleotide sequence ID" value="NZ_RCDA01000001.1"/>
</dbReference>
<dbReference type="OrthoDB" id="8595817at2"/>
<evidence type="ECO:0000313" key="4">
    <source>
        <dbReference type="Proteomes" id="UP000275461"/>
    </source>
</evidence>
<accession>A0A498C5Z3</accession>
<evidence type="ECO:0000313" key="3">
    <source>
        <dbReference type="EMBL" id="RLK50427.1"/>
    </source>
</evidence>
<dbReference type="PROSITE" id="PS52050">
    <property type="entry name" value="WYL"/>
    <property type="match status" value="1"/>
</dbReference>
<reference evidence="3 4" key="1">
    <citation type="submission" date="2018-10" db="EMBL/GenBank/DDBJ databases">
        <title>Genomic Encyclopedia of Type Strains, Phase IV (KMG-IV): sequencing the most valuable type-strain genomes for metagenomic binning, comparative biology and taxonomic classification.</title>
        <authorList>
            <person name="Goeker M."/>
        </authorList>
    </citation>
    <scope>NUCLEOTIDE SEQUENCE [LARGE SCALE GENOMIC DNA]</scope>
    <source>
        <strain evidence="3 4">DSM 12769</strain>
    </source>
</reference>
<dbReference type="Pfam" id="PF13280">
    <property type="entry name" value="WYL"/>
    <property type="match status" value="1"/>
</dbReference>
<protein>
    <submittedName>
        <fullName evidence="3">Putative DNA-binding transcriptional regulator YafY</fullName>
    </submittedName>
</protein>
<proteinExistence type="predicted"/>
<evidence type="ECO:0000259" key="1">
    <source>
        <dbReference type="Pfam" id="PF13280"/>
    </source>
</evidence>
<organism evidence="3 4">
    <name type="scientific">Alkalispirillum mobile</name>
    <dbReference type="NCBI Taxonomy" id="85925"/>
    <lineage>
        <taxon>Bacteria</taxon>
        <taxon>Pseudomonadati</taxon>
        <taxon>Pseudomonadota</taxon>
        <taxon>Gammaproteobacteria</taxon>
        <taxon>Chromatiales</taxon>
        <taxon>Ectothiorhodospiraceae</taxon>
        <taxon>Alkalispirillum</taxon>
    </lineage>
</organism>
<dbReference type="EMBL" id="RCDA01000001">
    <property type="protein sequence ID" value="RLK50427.1"/>
    <property type="molecule type" value="Genomic_DNA"/>
</dbReference>
<dbReference type="Pfam" id="PF25583">
    <property type="entry name" value="WCX"/>
    <property type="match status" value="1"/>
</dbReference>
<dbReference type="AlphaFoldDB" id="A0A498C5Z3"/>
<dbReference type="PANTHER" id="PTHR34580:SF1">
    <property type="entry name" value="PROTEIN PAFC"/>
    <property type="match status" value="1"/>
</dbReference>
<feature type="domain" description="WYL" evidence="1">
    <location>
        <begin position="151"/>
        <end position="215"/>
    </location>
</feature>
<evidence type="ECO:0000259" key="2">
    <source>
        <dbReference type="Pfam" id="PF25583"/>
    </source>
</evidence>
<dbReference type="InterPro" id="IPR051534">
    <property type="entry name" value="CBASS_pafABC_assoc_protein"/>
</dbReference>
<sequence length="331" mass="37967">MSDTSIRHLQTLSLIPREPRRISSTEIRRQLAELGYGVTHRTVQRDLQRLSTVFPLVCDDRELPHGWSWKRDGAAIQLPHMDPATALTFCLVDEHLKEMLPRGVITRLAPHFDQAQAALEKSGSKLAHWRDRIRRLPRYQPLQPPEVAQDVVEVLYEGLLEGRCLEVAYQPRHGEERVYRVHPLGLAFRDAVAYLVSSLWDYEDVVPLALHRFKCANLLDEQARVPAGFSLDDWVQKGGFDYQPTAEPVELEARFAPEAGYHLQETPLATDQRLEYEPGNSGWLRVRAEVENTHQLRWWLLGFGDKVEVLRPSTLRREMASVAEGLSQLYG</sequence>
<dbReference type="PANTHER" id="PTHR34580">
    <property type="match status" value="1"/>
</dbReference>
<keyword evidence="4" id="KW-1185">Reference proteome</keyword>
<dbReference type="GO" id="GO:0003677">
    <property type="term" value="F:DNA binding"/>
    <property type="evidence" value="ECO:0007669"/>
    <property type="project" value="UniProtKB-KW"/>
</dbReference>
<keyword evidence="3" id="KW-0238">DNA-binding</keyword>
<feature type="domain" description="WCX" evidence="2">
    <location>
        <begin position="247"/>
        <end position="326"/>
    </location>
</feature>